<dbReference type="PROSITE" id="PS51831">
    <property type="entry name" value="HD"/>
    <property type="match status" value="1"/>
</dbReference>
<accession>A0AAJ0HHL8</accession>
<feature type="domain" description="HD" evidence="1">
    <location>
        <begin position="65"/>
        <end position="183"/>
    </location>
</feature>
<comment type="caution">
    <text evidence="2">The sequence shown here is derived from an EMBL/GenBank/DDBJ whole genome shotgun (WGS) entry which is preliminary data.</text>
</comment>
<dbReference type="Gene3D" id="1.10.3210.10">
    <property type="entry name" value="Hypothetical protein af1432"/>
    <property type="match status" value="1"/>
</dbReference>
<organism evidence="2 3">
    <name type="scientific">Lasiosphaeria hispida</name>
    <dbReference type="NCBI Taxonomy" id="260671"/>
    <lineage>
        <taxon>Eukaryota</taxon>
        <taxon>Fungi</taxon>
        <taxon>Dikarya</taxon>
        <taxon>Ascomycota</taxon>
        <taxon>Pezizomycotina</taxon>
        <taxon>Sordariomycetes</taxon>
        <taxon>Sordariomycetidae</taxon>
        <taxon>Sordariales</taxon>
        <taxon>Lasiosphaeriaceae</taxon>
        <taxon>Lasiosphaeria</taxon>
    </lineage>
</organism>
<reference evidence="2" key="2">
    <citation type="submission" date="2023-06" db="EMBL/GenBank/DDBJ databases">
        <authorList>
            <consortium name="Lawrence Berkeley National Laboratory"/>
            <person name="Haridas S."/>
            <person name="Hensen N."/>
            <person name="Bonometti L."/>
            <person name="Westerberg I."/>
            <person name="Brannstrom I.O."/>
            <person name="Guillou S."/>
            <person name="Cros-Aarteil S."/>
            <person name="Calhoun S."/>
            <person name="Kuo A."/>
            <person name="Mondo S."/>
            <person name="Pangilinan J."/>
            <person name="Riley R."/>
            <person name="Labutti K."/>
            <person name="Andreopoulos B."/>
            <person name="Lipzen A."/>
            <person name="Chen C."/>
            <person name="Yanf M."/>
            <person name="Daum C."/>
            <person name="Ng V."/>
            <person name="Clum A."/>
            <person name="Steindorff A."/>
            <person name="Ohm R."/>
            <person name="Martin F."/>
            <person name="Silar P."/>
            <person name="Natvig D."/>
            <person name="Lalanne C."/>
            <person name="Gautier V."/>
            <person name="Ament-Velasquez S.L."/>
            <person name="Kruys A."/>
            <person name="Hutchinson M.I."/>
            <person name="Powell A.J."/>
            <person name="Barry K."/>
            <person name="Miller A.N."/>
            <person name="Grigoriev I.V."/>
            <person name="Debuchy R."/>
            <person name="Gladieux P."/>
            <person name="Thoren M.H."/>
            <person name="Johannesson H."/>
        </authorList>
    </citation>
    <scope>NUCLEOTIDE SEQUENCE</scope>
    <source>
        <strain evidence="2">CBS 955.72</strain>
    </source>
</reference>
<dbReference type="InterPro" id="IPR006674">
    <property type="entry name" value="HD_domain"/>
</dbReference>
<proteinExistence type="predicted"/>
<dbReference type="Proteomes" id="UP001275084">
    <property type="component" value="Unassembled WGS sequence"/>
</dbReference>
<dbReference type="AlphaFoldDB" id="A0AAJ0HHL8"/>
<dbReference type="SMART" id="SM00471">
    <property type="entry name" value="HDc"/>
    <property type="match status" value="1"/>
</dbReference>
<dbReference type="PANTHER" id="PTHR35569">
    <property type="entry name" value="CYANAMIDE HYDRATASE DDI2-RELATED"/>
    <property type="match status" value="1"/>
</dbReference>
<evidence type="ECO:0000313" key="2">
    <source>
        <dbReference type="EMBL" id="KAK3352594.1"/>
    </source>
</evidence>
<dbReference type="Pfam" id="PF01966">
    <property type="entry name" value="HD"/>
    <property type="match status" value="1"/>
</dbReference>
<gene>
    <name evidence="2" type="ORF">B0T25DRAFT_188860</name>
</gene>
<name>A0AAJ0HHL8_9PEZI</name>
<sequence>MATPVDTVTLHGWTAVPADSEAILQGKPYLHKPEPLLVADIPFPSDDALVSRVQKFAQEKLLPQTYNHSMRVYYWATTILRQQFPSHTTLSPSTLALTCLLHDIGTTHDNLRATQLSFEFYGGLLALNLLEISSPPAPPDAVAPQSQAEAVCEAIIRHQDLGTEGKITLLGQLMQLATLYDNMGGHPDLVHAATRDDVNRAFPRGGWSRCFAATIRDENALKPWAHTTHLGEEAFPEGVLGNRLMAEYD</sequence>
<dbReference type="InterPro" id="IPR017771">
    <property type="entry name" value="Cyanamide_hydratase_HD"/>
</dbReference>
<evidence type="ECO:0000259" key="1">
    <source>
        <dbReference type="PROSITE" id="PS51831"/>
    </source>
</evidence>
<evidence type="ECO:0000313" key="3">
    <source>
        <dbReference type="Proteomes" id="UP001275084"/>
    </source>
</evidence>
<keyword evidence="3" id="KW-1185">Reference proteome</keyword>
<dbReference type="EMBL" id="JAUIQD010000004">
    <property type="protein sequence ID" value="KAK3352594.1"/>
    <property type="molecule type" value="Genomic_DNA"/>
</dbReference>
<protein>
    <recommendedName>
        <fullName evidence="1">HD domain-containing protein</fullName>
    </recommendedName>
</protein>
<dbReference type="NCBIfam" id="TIGR03401">
    <property type="entry name" value="cyanamide_fam"/>
    <property type="match status" value="1"/>
</dbReference>
<dbReference type="SUPFAM" id="SSF109604">
    <property type="entry name" value="HD-domain/PDEase-like"/>
    <property type="match status" value="1"/>
</dbReference>
<dbReference type="PANTHER" id="PTHR35569:SF1">
    <property type="entry name" value="CYANAMIDE HYDRATASE DDI2-RELATED"/>
    <property type="match status" value="1"/>
</dbReference>
<dbReference type="InterPro" id="IPR003607">
    <property type="entry name" value="HD/PDEase_dom"/>
</dbReference>
<reference evidence="2" key="1">
    <citation type="journal article" date="2023" name="Mol. Phylogenet. Evol.">
        <title>Genome-scale phylogeny and comparative genomics of the fungal order Sordariales.</title>
        <authorList>
            <person name="Hensen N."/>
            <person name="Bonometti L."/>
            <person name="Westerberg I."/>
            <person name="Brannstrom I.O."/>
            <person name="Guillou S."/>
            <person name="Cros-Aarteil S."/>
            <person name="Calhoun S."/>
            <person name="Haridas S."/>
            <person name="Kuo A."/>
            <person name="Mondo S."/>
            <person name="Pangilinan J."/>
            <person name="Riley R."/>
            <person name="LaButti K."/>
            <person name="Andreopoulos B."/>
            <person name="Lipzen A."/>
            <person name="Chen C."/>
            <person name="Yan M."/>
            <person name="Daum C."/>
            <person name="Ng V."/>
            <person name="Clum A."/>
            <person name="Steindorff A."/>
            <person name="Ohm R.A."/>
            <person name="Martin F."/>
            <person name="Silar P."/>
            <person name="Natvig D.O."/>
            <person name="Lalanne C."/>
            <person name="Gautier V."/>
            <person name="Ament-Velasquez S.L."/>
            <person name="Kruys A."/>
            <person name="Hutchinson M.I."/>
            <person name="Powell A.J."/>
            <person name="Barry K."/>
            <person name="Miller A.N."/>
            <person name="Grigoriev I.V."/>
            <person name="Debuchy R."/>
            <person name="Gladieux P."/>
            <person name="Hiltunen Thoren M."/>
            <person name="Johannesson H."/>
        </authorList>
    </citation>
    <scope>NUCLEOTIDE SEQUENCE</scope>
    <source>
        <strain evidence="2">CBS 955.72</strain>
    </source>
</reference>
<dbReference type="CDD" id="cd00077">
    <property type="entry name" value="HDc"/>
    <property type="match status" value="1"/>
</dbReference>